<dbReference type="EMBL" id="DS268626">
    <property type="protein sequence ID" value="EFO94761.1"/>
    <property type="molecule type" value="Genomic_DNA"/>
</dbReference>
<dbReference type="PANTHER" id="PTHR31464">
    <property type="entry name" value="PROTEIN CBG01266"/>
    <property type="match status" value="1"/>
</dbReference>
<evidence type="ECO:0000313" key="1">
    <source>
        <dbReference type="EMBL" id="EFO94761.1"/>
    </source>
</evidence>
<dbReference type="Proteomes" id="UP000008281">
    <property type="component" value="Unassembled WGS sequence"/>
</dbReference>
<dbReference type="Pfam" id="PF05075">
    <property type="entry name" value="DUF684"/>
    <property type="match status" value="1"/>
</dbReference>
<dbReference type="InterPro" id="IPR007767">
    <property type="entry name" value="DUF684"/>
</dbReference>
<dbReference type="PANTHER" id="PTHR31464:SF7">
    <property type="entry name" value="DUF4781 DOMAIN-CONTAINING PROTEIN"/>
    <property type="match status" value="1"/>
</dbReference>
<sequence>MLSTLNRNDALEFQEEKPLKLSPFLMAITKIAEEEGDFISEKVLKELEQMVTPDASLRSSMQYASLTGPGFEITDERAETIKTVITVIKGLAQAGGFISEKFGKYLGPIGTAAGVVKDIVEFFQDKKPDPVMKELGELKNQLTALSDKMSVHFNALESFMVKQEFYKNYTVAMKSMMSFMMDTTDGSKESVDLFKKIYDERRPQTLVYDMLAELELDDRNPLKLAMHGDNLQSKNTFKKWKDILEGALSQALFLEVYASGLFPEVGNYGTTKILEKIARYQQLVDQWDYHFWTNENFWPKGVEKLVNDVHDDRNLKTKDEKMEVLWKGIESIHTQFKFYAVVVPSEHIIRWYKHFEAQAIVSDRNGFTIMVYRHTGKVVRTMSWLYNYIGEHLHEERSDFMQFNNWQSVRNHFSDDNVEKIGKYTGTFVFIIAQSKSFIALKYSRFLGNKGPGVHTFDATLTTTGGFTIETFPVFKFLGY</sequence>
<organism evidence="2">
    <name type="scientific">Caenorhabditis remanei</name>
    <name type="common">Caenorhabditis vulgaris</name>
    <dbReference type="NCBI Taxonomy" id="31234"/>
    <lineage>
        <taxon>Eukaryota</taxon>
        <taxon>Metazoa</taxon>
        <taxon>Ecdysozoa</taxon>
        <taxon>Nematoda</taxon>
        <taxon>Chromadorea</taxon>
        <taxon>Rhabditida</taxon>
        <taxon>Rhabditina</taxon>
        <taxon>Rhabditomorpha</taxon>
        <taxon>Rhabditoidea</taxon>
        <taxon>Rhabditidae</taxon>
        <taxon>Peloderinae</taxon>
        <taxon>Caenorhabditis</taxon>
    </lineage>
</organism>
<accession>E3NET1</accession>
<name>E3NET1_CAERE</name>
<dbReference type="AlphaFoldDB" id="E3NET1"/>
<evidence type="ECO:0000313" key="2">
    <source>
        <dbReference type="Proteomes" id="UP000008281"/>
    </source>
</evidence>
<gene>
    <name evidence="1" type="ORF">CRE_10645</name>
</gene>
<dbReference type="eggNOG" id="ENOG502TJDS">
    <property type="taxonomic scope" value="Eukaryota"/>
</dbReference>
<protein>
    <submittedName>
        <fullName evidence="1">Uncharacterized protein</fullName>
    </submittedName>
</protein>
<reference evidence="1" key="1">
    <citation type="submission" date="2007-07" db="EMBL/GenBank/DDBJ databases">
        <title>PCAP assembly of the Caenorhabditis remanei genome.</title>
        <authorList>
            <consortium name="The Caenorhabditis remanei Sequencing Consortium"/>
            <person name="Wilson R.K."/>
        </authorList>
    </citation>
    <scope>NUCLEOTIDE SEQUENCE [LARGE SCALE GENOMIC DNA]</scope>
    <source>
        <strain evidence="1">PB4641</strain>
    </source>
</reference>
<dbReference type="OrthoDB" id="5789346at2759"/>
<dbReference type="FunCoup" id="E3NET1">
    <property type="interactions" value="52"/>
</dbReference>
<proteinExistence type="predicted"/>
<dbReference type="STRING" id="31234.E3NET1"/>
<keyword evidence="2" id="KW-1185">Reference proteome</keyword>
<dbReference type="HOGENOM" id="CLU_040461_1_1_1"/>